<keyword evidence="2" id="KW-0677">Repeat</keyword>
<dbReference type="InterPro" id="IPR011009">
    <property type="entry name" value="Kinase-like_dom_sf"/>
</dbReference>
<dbReference type="InterPro" id="IPR017441">
    <property type="entry name" value="Protein_kinase_ATP_BS"/>
</dbReference>
<name>K0R572_THAOC</name>
<keyword evidence="6" id="KW-1185">Reference proteome</keyword>
<dbReference type="EMBL" id="AGNL01046573">
    <property type="protein sequence ID" value="EJK47845.1"/>
    <property type="molecule type" value="Genomic_DNA"/>
</dbReference>
<dbReference type="GO" id="GO:0004672">
    <property type="term" value="F:protein kinase activity"/>
    <property type="evidence" value="ECO:0007669"/>
    <property type="project" value="InterPro"/>
</dbReference>
<evidence type="ECO:0000256" key="3">
    <source>
        <dbReference type="PROSITE-ProRule" id="PRU10141"/>
    </source>
</evidence>
<feature type="domain" description="Protein kinase" evidence="4">
    <location>
        <begin position="203"/>
        <end position="455"/>
    </location>
</feature>
<dbReference type="PROSITE" id="PS50011">
    <property type="entry name" value="PROTEIN_KINASE_DOM"/>
    <property type="match status" value="1"/>
</dbReference>
<comment type="caution">
    <text evidence="5">The sequence shown here is derived from an EMBL/GenBank/DDBJ whole genome shotgun (WGS) entry which is preliminary data.</text>
</comment>
<dbReference type="AlphaFoldDB" id="K0R572"/>
<dbReference type="Gene3D" id="1.10.510.10">
    <property type="entry name" value="Transferase(Phosphotransferase) domain 1"/>
    <property type="match status" value="1"/>
</dbReference>
<dbReference type="OMA" id="MVGFKAN"/>
<dbReference type="GO" id="GO:0005737">
    <property type="term" value="C:cytoplasm"/>
    <property type="evidence" value="ECO:0007669"/>
    <property type="project" value="TreeGrafter"/>
</dbReference>
<dbReference type="InterPro" id="IPR003591">
    <property type="entry name" value="Leu-rich_rpt_typical-subtyp"/>
</dbReference>
<evidence type="ECO:0000256" key="2">
    <source>
        <dbReference type="ARBA" id="ARBA00022737"/>
    </source>
</evidence>
<keyword evidence="1" id="KW-0433">Leucine-rich repeat</keyword>
<evidence type="ECO:0000256" key="1">
    <source>
        <dbReference type="ARBA" id="ARBA00022614"/>
    </source>
</evidence>
<sequence>MRNQIDADEQDEAPTELKLTKSAWNSWVTSSNVYTRLKKLELNGNGLTNLPSDLERAVPNIEILFLSENKFREIPKVSKLKSLRMISLRGNQLKALSSEHLPASLVWLILTNNRIELINRDVSELVNVRKLMLSHNRLKSIPEEIGGLTGLELIRLSNNELNESLPRELLTLPKLSWISISGNPIAIRPVTNKKEIPKEMVSYNKSQILGLGASGTVYKGRFESKDVAVKIFKHDSKGSDGLAVDEVKIQQLVDHPLAVVANGVFLSDDGTSHEGMVMDLLNNTEAIGLTPSFDTVTRDAGPSDAFKDLSRDDVCKVIWNVGSVLDQLHSFAKVSHSDVYLHNILCDKGIAMVSDFGASFCYGDASHFEAIEVLAFGRLVEDLFAWFLGISVPNSISNVGCISGSPLEEGQLKDLLGSILQPDQGKRPTFSEIMETLSRIPDFDCARKAVEHIIQ</sequence>
<dbReference type="InterPro" id="IPR050216">
    <property type="entry name" value="LRR_domain-containing"/>
</dbReference>
<keyword evidence="3" id="KW-0067">ATP-binding</keyword>
<dbReference type="Gene3D" id="3.80.10.10">
    <property type="entry name" value="Ribonuclease Inhibitor"/>
    <property type="match status" value="2"/>
</dbReference>
<proteinExistence type="predicted"/>
<dbReference type="eggNOG" id="KOG0619">
    <property type="taxonomic scope" value="Eukaryota"/>
</dbReference>
<dbReference type="InterPro" id="IPR032675">
    <property type="entry name" value="LRR_dom_sf"/>
</dbReference>
<dbReference type="OrthoDB" id="41737at2759"/>
<dbReference type="PANTHER" id="PTHR48051">
    <property type="match status" value="1"/>
</dbReference>
<gene>
    <name evidence="5" type="ORF">THAOC_33413</name>
</gene>
<keyword evidence="3" id="KW-0547">Nucleotide-binding</keyword>
<dbReference type="Pfam" id="PF00069">
    <property type="entry name" value="Pkinase"/>
    <property type="match status" value="1"/>
</dbReference>
<dbReference type="Gene3D" id="3.30.200.20">
    <property type="entry name" value="Phosphorylase Kinase, domain 1"/>
    <property type="match status" value="1"/>
</dbReference>
<dbReference type="Proteomes" id="UP000266841">
    <property type="component" value="Unassembled WGS sequence"/>
</dbReference>
<dbReference type="InterPro" id="IPR001611">
    <property type="entry name" value="Leu-rich_rpt"/>
</dbReference>
<dbReference type="GO" id="GO:0005524">
    <property type="term" value="F:ATP binding"/>
    <property type="evidence" value="ECO:0007669"/>
    <property type="project" value="UniProtKB-UniRule"/>
</dbReference>
<dbReference type="SUPFAM" id="SSF52058">
    <property type="entry name" value="L domain-like"/>
    <property type="match status" value="1"/>
</dbReference>
<evidence type="ECO:0000313" key="6">
    <source>
        <dbReference type="Proteomes" id="UP000266841"/>
    </source>
</evidence>
<evidence type="ECO:0000259" key="4">
    <source>
        <dbReference type="PROSITE" id="PS50011"/>
    </source>
</evidence>
<dbReference type="PROSITE" id="PS51450">
    <property type="entry name" value="LRR"/>
    <property type="match status" value="2"/>
</dbReference>
<feature type="binding site" evidence="3">
    <location>
        <position position="230"/>
    </location>
    <ligand>
        <name>ATP</name>
        <dbReference type="ChEBI" id="CHEBI:30616"/>
    </ligand>
</feature>
<dbReference type="SUPFAM" id="SSF56112">
    <property type="entry name" value="Protein kinase-like (PK-like)"/>
    <property type="match status" value="1"/>
</dbReference>
<accession>K0R572</accession>
<dbReference type="SMART" id="SM00220">
    <property type="entry name" value="S_TKc"/>
    <property type="match status" value="1"/>
</dbReference>
<organism evidence="5 6">
    <name type="scientific">Thalassiosira oceanica</name>
    <name type="common">Marine diatom</name>
    <dbReference type="NCBI Taxonomy" id="159749"/>
    <lineage>
        <taxon>Eukaryota</taxon>
        <taxon>Sar</taxon>
        <taxon>Stramenopiles</taxon>
        <taxon>Ochrophyta</taxon>
        <taxon>Bacillariophyta</taxon>
        <taxon>Coscinodiscophyceae</taxon>
        <taxon>Thalassiosirophycidae</taxon>
        <taxon>Thalassiosirales</taxon>
        <taxon>Thalassiosiraceae</taxon>
        <taxon>Thalassiosira</taxon>
    </lineage>
</organism>
<evidence type="ECO:0000313" key="5">
    <source>
        <dbReference type="EMBL" id="EJK47845.1"/>
    </source>
</evidence>
<protein>
    <recommendedName>
        <fullName evidence="4">Protein kinase domain-containing protein</fullName>
    </recommendedName>
</protein>
<dbReference type="PANTHER" id="PTHR48051:SF42">
    <property type="entry name" value="LEUCINE-RICH REPEAT-CONTAINING PROTEIN 18-LIKE"/>
    <property type="match status" value="1"/>
</dbReference>
<reference evidence="5 6" key="1">
    <citation type="journal article" date="2012" name="Genome Biol.">
        <title>Genome and low-iron response of an oceanic diatom adapted to chronic iron limitation.</title>
        <authorList>
            <person name="Lommer M."/>
            <person name="Specht M."/>
            <person name="Roy A.S."/>
            <person name="Kraemer L."/>
            <person name="Andreson R."/>
            <person name="Gutowska M.A."/>
            <person name="Wolf J."/>
            <person name="Bergner S.V."/>
            <person name="Schilhabel M.B."/>
            <person name="Klostermeier U.C."/>
            <person name="Beiko R.G."/>
            <person name="Rosenstiel P."/>
            <person name="Hippler M."/>
            <person name="Laroche J."/>
        </authorList>
    </citation>
    <scope>NUCLEOTIDE SEQUENCE [LARGE SCALE GENOMIC DNA]</scope>
    <source>
        <strain evidence="5 6">CCMP1005</strain>
    </source>
</reference>
<dbReference type="InterPro" id="IPR000719">
    <property type="entry name" value="Prot_kinase_dom"/>
</dbReference>
<dbReference type="Pfam" id="PF13855">
    <property type="entry name" value="LRR_8"/>
    <property type="match status" value="2"/>
</dbReference>
<dbReference type="SMART" id="SM00369">
    <property type="entry name" value="LRR_TYP"/>
    <property type="match status" value="5"/>
</dbReference>
<dbReference type="PROSITE" id="PS00107">
    <property type="entry name" value="PROTEIN_KINASE_ATP"/>
    <property type="match status" value="1"/>
</dbReference>